<evidence type="ECO:0000313" key="3">
    <source>
        <dbReference type="Proteomes" id="UP000187209"/>
    </source>
</evidence>
<keyword evidence="1" id="KW-0472">Membrane</keyword>
<organism evidence="2 3">
    <name type="scientific">Stentor coeruleus</name>
    <dbReference type="NCBI Taxonomy" id="5963"/>
    <lineage>
        <taxon>Eukaryota</taxon>
        <taxon>Sar</taxon>
        <taxon>Alveolata</taxon>
        <taxon>Ciliophora</taxon>
        <taxon>Postciliodesmatophora</taxon>
        <taxon>Heterotrichea</taxon>
        <taxon>Heterotrichida</taxon>
        <taxon>Stentoridae</taxon>
        <taxon>Stentor</taxon>
    </lineage>
</organism>
<protein>
    <recommendedName>
        <fullName evidence="4">Steroid 5-alpha reductase C-terminal domain-containing protein</fullName>
    </recommendedName>
</protein>
<dbReference type="Gene3D" id="1.20.120.1630">
    <property type="match status" value="1"/>
</dbReference>
<keyword evidence="3" id="KW-1185">Reference proteome</keyword>
<gene>
    <name evidence="2" type="ORF">SteCoe_8633</name>
</gene>
<dbReference type="PANTHER" id="PTHR32251">
    <property type="entry name" value="3-OXO-5-ALPHA-STEROID 4-DEHYDROGENASE"/>
    <property type="match status" value="1"/>
</dbReference>
<feature type="transmembrane region" description="Helical" evidence="1">
    <location>
        <begin position="7"/>
        <end position="25"/>
    </location>
</feature>
<keyword evidence="1" id="KW-0812">Transmembrane</keyword>
<name>A0A1R2CJV8_9CILI</name>
<comment type="caution">
    <text evidence="2">The sequence shown here is derived from an EMBL/GenBank/DDBJ whole genome shotgun (WGS) entry which is preliminary data.</text>
</comment>
<proteinExistence type="predicted"/>
<dbReference type="AlphaFoldDB" id="A0A1R2CJV8"/>
<feature type="transmembrane region" description="Helical" evidence="1">
    <location>
        <begin position="218"/>
        <end position="242"/>
    </location>
</feature>
<dbReference type="Proteomes" id="UP000187209">
    <property type="component" value="Unassembled WGS sequence"/>
</dbReference>
<dbReference type="GO" id="GO:0016020">
    <property type="term" value="C:membrane"/>
    <property type="evidence" value="ECO:0007669"/>
    <property type="project" value="TreeGrafter"/>
</dbReference>
<feature type="transmembrane region" description="Helical" evidence="1">
    <location>
        <begin position="158"/>
        <end position="174"/>
    </location>
</feature>
<dbReference type="Pfam" id="PF06966">
    <property type="entry name" value="DUF1295"/>
    <property type="match status" value="1"/>
</dbReference>
<dbReference type="OrthoDB" id="201504at2759"/>
<accession>A0A1R2CJV8</accession>
<dbReference type="InterPro" id="IPR010721">
    <property type="entry name" value="UstE-like"/>
</dbReference>
<feature type="transmembrane region" description="Helical" evidence="1">
    <location>
        <begin position="120"/>
        <end position="146"/>
    </location>
</feature>
<dbReference type="EMBL" id="MPUH01000130">
    <property type="protein sequence ID" value="OMJ89245.1"/>
    <property type="molecule type" value="Genomic_DNA"/>
</dbReference>
<evidence type="ECO:0008006" key="4">
    <source>
        <dbReference type="Google" id="ProtNLM"/>
    </source>
</evidence>
<evidence type="ECO:0000313" key="2">
    <source>
        <dbReference type="EMBL" id="OMJ89245.1"/>
    </source>
</evidence>
<dbReference type="PANTHER" id="PTHR32251:SF23">
    <property type="entry name" value="3-OXO-5-ALPHA-STEROID 4-DEHYDROGENASE (DUF1295)"/>
    <property type="match status" value="1"/>
</dbReference>
<feature type="transmembrane region" description="Helical" evidence="1">
    <location>
        <begin position="73"/>
        <end position="93"/>
    </location>
</feature>
<keyword evidence="1" id="KW-1133">Transmembrane helix</keyword>
<evidence type="ECO:0000256" key="1">
    <source>
        <dbReference type="SAM" id="Phobius"/>
    </source>
</evidence>
<reference evidence="2 3" key="1">
    <citation type="submission" date="2016-11" db="EMBL/GenBank/DDBJ databases">
        <title>The macronuclear genome of Stentor coeruleus: a giant cell with tiny introns.</title>
        <authorList>
            <person name="Slabodnick M."/>
            <person name="Ruby J.G."/>
            <person name="Reiff S.B."/>
            <person name="Swart E.C."/>
            <person name="Gosai S."/>
            <person name="Prabakaran S."/>
            <person name="Witkowska E."/>
            <person name="Larue G.E."/>
            <person name="Fisher S."/>
            <person name="Freeman R.M."/>
            <person name="Gunawardena J."/>
            <person name="Chu W."/>
            <person name="Stover N.A."/>
            <person name="Gregory B.D."/>
            <person name="Nowacki M."/>
            <person name="Derisi J."/>
            <person name="Roy S.W."/>
            <person name="Marshall W.F."/>
            <person name="Sood P."/>
        </authorList>
    </citation>
    <scope>NUCLEOTIDE SEQUENCE [LARGE SCALE GENOMIC DNA]</scope>
    <source>
        <strain evidence="2">WM001</strain>
    </source>
</reference>
<sequence length="283" mass="33258">MASTISSLASILFLFLISLLIAPYLSKFETVSFLTASIILYTFTKSTLLDNYSIIDEFWSTAPIFFTYHLNHWTYRGILMLILSSIWGIRLSYNFWRKGGYRGLEDYRWRYIKSKIPNKFLWVLFNLFIISGSQTLLLLAICTPVLYEDQSNLCLKDIILTIGYLGFVLLETWADQNQWDFQCRKLDVIKSGGKLKENFVTTGLFRYSRHPNYFAEHCIWWIFYAFSYSMNLSIIGVIVWSLQFQSSVYITENLSLGKYPEYAQYQKSTSRVIPWFSSKKKMT</sequence>